<evidence type="ECO:0000256" key="1">
    <source>
        <dbReference type="SAM" id="SignalP"/>
    </source>
</evidence>
<name>A0A437R136_9GAMM</name>
<feature type="signal peptide" evidence="1">
    <location>
        <begin position="1"/>
        <end position="38"/>
    </location>
</feature>
<gene>
    <name evidence="2" type="ORF">EOE67_05195</name>
</gene>
<evidence type="ECO:0000313" key="2">
    <source>
        <dbReference type="EMBL" id="RVU40447.1"/>
    </source>
</evidence>
<dbReference type="OrthoDB" id="5943at2"/>
<reference evidence="2 3" key="1">
    <citation type="submission" date="2019-01" db="EMBL/GenBank/DDBJ databases">
        <authorList>
            <person name="Chen W.-M."/>
        </authorList>
    </citation>
    <scope>NUCLEOTIDE SEQUENCE [LARGE SCALE GENOMIC DNA]</scope>
    <source>
        <strain evidence="2 3">KYPC3</strain>
    </source>
</reference>
<evidence type="ECO:0000313" key="3">
    <source>
        <dbReference type="Proteomes" id="UP000283077"/>
    </source>
</evidence>
<feature type="chain" id="PRO_5019330248" evidence="1">
    <location>
        <begin position="39"/>
        <end position="277"/>
    </location>
</feature>
<dbReference type="Proteomes" id="UP000283077">
    <property type="component" value="Unassembled WGS sequence"/>
</dbReference>
<keyword evidence="3" id="KW-1185">Reference proteome</keyword>
<comment type="caution">
    <text evidence="2">The sequence shown here is derived from an EMBL/GenBank/DDBJ whole genome shotgun (WGS) entry which is preliminary data.</text>
</comment>
<protein>
    <submittedName>
        <fullName evidence="2">DUF4198 domain-containing protein</fullName>
    </submittedName>
</protein>
<dbReference type="RefSeq" id="WP_127697991.1">
    <property type="nucleotide sequence ID" value="NZ_SACS01000004.1"/>
</dbReference>
<dbReference type="InterPro" id="IPR019613">
    <property type="entry name" value="DUF4198"/>
</dbReference>
<proteinExistence type="predicted"/>
<keyword evidence="1" id="KW-0732">Signal</keyword>
<sequence>MTAPRHPAVRRKSLLLNICSWQSLLVAGTLLSAGGATAHVPYLAPESFEPIRGWVSLEASFADKFFLPEAKFDHSEFKVRTPSGALEKPAEQQAVRSRIVLEHQLTNDGSYRFSSGVREGAVFRSWLQDGKTINSRDPKQQPPAGVPLTAHFQSITLAETYVSKGKPTAAALKPWGKGLELEFISHPNDLYINQPVKARLWFEGKPLANSEVKIHRAMGNAEPVTSKVASNAAGEISFEVKDAATYLLLAKHRAAAPAGAKAPTYSYSYSAVVEITD</sequence>
<dbReference type="Pfam" id="PF10670">
    <property type="entry name" value="DUF4198"/>
    <property type="match status" value="1"/>
</dbReference>
<dbReference type="EMBL" id="SACS01000004">
    <property type="protein sequence ID" value="RVU40447.1"/>
    <property type="molecule type" value="Genomic_DNA"/>
</dbReference>
<dbReference type="AlphaFoldDB" id="A0A437R136"/>
<organism evidence="2 3">
    <name type="scientific">Rheinheimera riviphila</name>
    <dbReference type="NCBI Taxonomy" id="1834037"/>
    <lineage>
        <taxon>Bacteria</taxon>
        <taxon>Pseudomonadati</taxon>
        <taxon>Pseudomonadota</taxon>
        <taxon>Gammaproteobacteria</taxon>
        <taxon>Chromatiales</taxon>
        <taxon>Chromatiaceae</taxon>
        <taxon>Rheinheimera</taxon>
    </lineage>
</organism>
<accession>A0A437R136</accession>